<dbReference type="InterPro" id="IPR001509">
    <property type="entry name" value="Epimerase_deHydtase"/>
</dbReference>
<gene>
    <name evidence="2" type="ORF">A3K89_14825</name>
</gene>
<organism evidence="2 3">
    <name type="scientific">Rhodococcoides kyotonense</name>
    <dbReference type="NCBI Taxonomy" id="398843"/>
    <lineage>
        <taxon>Bacteria</taxon>
        <taxon>Bacillati</taxon>
        <taxon>Actinomycetota</taxon>
        <taxon>Actinomycetes</taxon>
        <taxon>Mycobacteriales</taxon>
        <taxon>Nocardiaceae</taxon>
        <taxon>Rhodococcoides</taxon>
    </lineage>
</organism>
<dbReference type="Pfam" id="PF01370">
    <property type="entry name" value="Epimerase"/>
    <property type="match status" value="1"/>
</dbReference>
<dbReference type="InterPro" id="IPR036291">
    <property type="entry name" value="NAD(P)-bd_dom_sf"/>
</dbReference>
<evidence type="ECO:0000259" key="1">
    <source>
        <dbReference type="Pfam" id="PF01370"/>
    </source>
</evidence>
<dbReference type="Proteomes" id="UP000077519">
    <property type="component" value="Unassembled WGS sequence"/>
</dbReference>
<dbReference type="RefSeq" id="WP_068421085.1">
    <property type="nucleotide sequence ID" value="NZ_LVHI01000002.1"/>
</dbReference>
<dbReference type="GO" id="GO:0004029">
    <property type="term" value="F:aldehyde dehydrogenase (NAD+) activity"/>
    <property type="evidence" value="ECO:0007669"/>
    <property type="project" value="TreeGrafter"/>
</dbReference>
<dbReference type="PANTHER" id="PTHR48079:SF6">
    <property type="entry name" value="NAD(P)-BINDING DOMAIN-CONTAINING PROTEIN-RELATED"/>
    <property type="match status" value="1"/>
</dbReference>
<proteinExistence type="predicted"/>
<sequence>MNDASQLTVLVTGATGNLGTSVVDALTRNPRVGRIIGLARRAPTSQPDRTTFVEADIAKDDLLPFFSNVDVVVHLAWQFQPTRDPAHTWSANVLGALAVFDAAARAHVPSLIYSSSVGAYAPGPKDTAVKEDWPTHGWPGAAYTREKSYLERALDAFELEHPSMRIVRIRPAFVFKPEASTEQRRLFAGPFLPPQLVRPELIPFVPKLPGLVFQAVHSADVGDAFSRAATNHAHGAFNIAAEPPVTAAVLADVLGARVVPVPVMPVRALVLLLWKLRIVPTSPDLLDAVLRLPLMDTSRARTELGWQPRHTSAEALSEFVRGVHEVRDAPTPPLSE</sequence>
<feature type="domain" description="NAD-dependent epimerase/dehydratase" evidence="1">
    <location>
        <begin position="9"/>
        <end position="186"/>
    </location>
</feature>
<evidence type="ECO:0000313" key="2">
    <source>
        <dbReference type="EMBL" id="OAK56891.1"/>
    </source>
</evidence>
<accession>A0A177YNC8</accession>
<keyword evidence="3" id="KW-1185">Reference proteome</keyword>
<comment type="caution">
    <text evidence="2">The sequence shown here is derived from an EMBL/GenBank/DDBJ whole genome shotgun (WGS) entry which is preliminary data.</text>
</comment>
<protein>
    <submittedName>
        <fullName evidence="2">NAD-dependent epimerase</fullName>
    </submittedName>
</protein>
<dbReference type="PANTHER" id="PTHR48079">
    <property type="entry name" value="PROTEIN YEEZ"/>
    <property type="match status" value="1"/>
</dbReference>
<dbReference type="Gene3D" id="3.40.50.720">
    <property type="entry name" value="NAD(P)-binding Rossmann-like Domain"/>
    <property type="match status" value="1"/>
</dbReference>
<dbReference type="InterPro" id="IPR051783">
    <property type="entry name" value="NAD(P)-dependent_oxidoreduct"/>
</dbReference>
<name>A0A177YNC8_9NOCA</name>
<dbReference type="SUPFAM" id="SSF51735">
    <property type="entry name" value="NAD(P)-binding Rossmann-fold domains"/>
    <property type="match status" value="1"/>
</dbReference>
<dbReference type="AlphaFoldDB" id="A0A177YNC8"/>
<evidence type="ECO:0000313" key="3">
    <source>
        <dbReference type="Proteomes" id="UP000077519"/>
    </source>
</evidence>
<dbReference type="GO" id="GO:0005737">
    <property type="term" value="C:cytoplasm"/>
    <property type="evidence" value="ECO:0007669"/>
    <property type="project" value="TreeGrafter"/>
</dbReference>
<dbReference type="EMBL" id="LVHI01000002">
    <property type="protein sequence ID" value="OAK56891.1"/>
    <property type="molecule type" value="Genomic_DNA"/>
</dbReference>
<reference evidence="2 3" key="1">
    <citation type="submission" date="2016-03" db="EMBL/GenBank/DDBJ databases">
        <title>Genome sequence of Rhodococcus kyotonensis KB10.</title>
        <authorList>
            <person name="Jeong H."/>
            <person name="Hong C.E."/>
            <person name="Jo S.H."/>
            <person name="Park J.M."/>
        </authorList>
    </citation>
    <scope>NUCLEOTIDE SEQUENCE [LARGE SCALE GENOMIC DNA]</scope>
    <source>
        <strain evidence="2 3">KB10</strain>
    </source>
</reference>